<dbReference type="SUPFAM" id="SSF50729">
    <property type="entry name" value="PH domain-like"/>
    <property type="match status" value="1"/>
</dbReference>
<accession>A0AAD9QAK7</accession>
<dbReference type="AlphaFoldDB" id="A0AAD9QAK7"/>
<dbReference type="CDD" id="cd00821">
    <property type="entry name" value="PH"/>
    <property type="match status" value="1"/>
</dbReference>
<dbReference type="EMBL" id="JARQWQ010000048">
    <property type="protein sequence ID" value="KAK2557683.1"/>
    <property type="molecule type" value="Genomic_DNA"/>
</dbReference>
<feature type="compositionally biased region" description="Acidic residues" evidence="1">
    <location>
        <begin position="120"/>
        <end position="133"/>
    </location>
</feature>
<proteinExistence type="predicted"/>
<dbReference type="InterPro" id="IPR011993">
    <property type="entry name" value="PH-like_dom_sf"/>
</dbReference>
<organism evidence="2 3">
    <name type="scientific">Acropora cervicornis</name>
    <name type="common">Staghorn coral</name>
    <dbReference type="NCBI Taxonomy" id="6130"/>
    <lineage>
        <taxon>Eukaryota</taxon>
        <taxon>Metazoa</taxon>
        <taxon>Cnidaria</taxon>
        <taxon>Anthozoa</taxon>
        <taxon>Hexacorallia</taxon>
        <taxon>Scleractinia</taxon>
        <taxon>Astrocoeniina</taxon>
        <taxon>Acroporidae</taxon>
        <taxon>Acropora</taxon>
    </lineage>
</organism>
<gene>
    <name evidence="2" type="ORF">P5673_020044</name>
</gene>
<protein>
    <recommendedName>
        <fullName evidence="4">PH domain-containing protein</fullName>
    </recommendedName>
</protein>
<keyword evidence="3" id="KW-1185">Reference proteome</keyword>
<dbReference type="Proteomes" id="UP001249851">
    <property type="component" value="Unassembled WGS sequence"/>
</dbReference>
<sequence length="260" mass="28847">MYQANERELIEWETAMASDDIKYYEDYILRKEGRSKFKGSIKLSSGTKCNIAKRGSYSFPFYLSTARGTHLFKCETNLKRHQWMFLIELAAKGSPPVPAPHALPKFPQQNSGSETRSDNSDSETPDSEPDEDNLSTPAGVILVTAAVDNLSHNEQTPCANDRSLINRAVLSTGIGGATADLTPHRTSSNGLSPHSALAWNRGCPERPSSSSSLTQRRFFDSRLLTHKMTPVTSSQEKVRFSRHMTKSAPDIQILSLEDNL</sequence>
<name>A0AAD9QAK7_ACRCE</name>
<dbReference type="Gene3D" id="2.30.29.30">
    <property type="entry name" value="Pleckstrin-homology domain (PH domain)/Phosphotyrosine-binding domain (PTB)"/>
    <property type="match status" value="1"/>
</dbReference>
<evidence type="ECO:0000313" key="3">
    <source>
        <dbReference type="Proteomes" id="UP001249851"/>
    </source>
</evidence>
<reference evidence="2" key="2">
    <citation type="journal article" date="2023" name="Science">
        <title>Genomic signatures of disease resistance in endangered staghorn corals.</title>
        <authorList>
            <person name="Vollmer S.V."/>
            <person name="Selwyn J.D."/>
            <person name="Despard B.A."/>
            <person name="Roesel C.L."/>
        </authorList>
    </citation>
    <scope>NUCLEOTIDE SEQUENCE</scope>
    <source>
        <strain evidence="2">K2</strain>
    </source>
</reference>
<evidence type="ECO:0000256" key="1">
    <source>
        <dbReference type="SAM" id="MobiDB-lite"/>
    </source>
</evidence>
<reference evidence="2" key="1">
    <citation type="journal article" date="2023" name="G3 (Bethesda)">
        <title>Whole genome assembly and annotation of the endangered Caribbean coral Acropora cervicornis.</title>
        <authorList>
            <person name="Selwyn J.D."/>
            <person name="Vollmer S.V."/>
        </authorList>
    </citation>
    <scope>NUCLEOTIDE SEQUENCE</scope>
    <source>
        <strain evidence="2">K2</strain>
    </source>
</reference>
<feature type="region of interest" description="Disordered" evidence="1">
    <location>
        <begin position="97"/>
        <end position="135"/>
    </location>
</feature>
<comment type="caution">
    <text evidence="2">The sequence shown here is derived from an EMBL/GenBank/DDBJ whole genome shotgun (WGS) entry which is preliminary data.</text>
</comment>
<evidence type="ECO:0008006" key="4">
    <source>
        <dbReference type="Google" id="ProtNLM"/>
    </source>
</evidence>
<evidence type="ECO:0000313" key="2">
    <source>
        <dbReference type="EMBL" id="KAK2557683.1"/>
    </source>
</evidence>